<dbReference type="EMBL" id="JARBHB010000015">
    <property type="protein sequence ID" value="KAJ8867411.1"/>
    <property type="molecule type" value="Genomic_DNA"/>
</dbReference>
<sequence length="107" mass="11434">MRGPQLEEPVVEVKSEEEKMGPLRVLPALPSSDEAGATQMQAFGLDITKEDNGQFHMAPHESTPPSPQSSLEEGGETTPEELGSEEHPKTEPSAEGETPISLVDLLG</sequence>
<name>A0ABQ9G4M1_9NEOP</name>
<gene>
    <name evidence="2" type="ORF">PR048_031212</name>
</gene>
<evidence type="ECO:0000313" key="2">
    <source>
        <dbReference type="EMBL" id="KAJ8867411.1"/>
    </source>
</evidence>
<feature type="compositionally biased region" description="Acidic residues" evidence="1">
    <location>
        <begin position="73"/>
        <end position="83"/>
    </location>
</feature>
<proteinExistence type="predicted"/>
<accession>A0ABQ9G4M1</accession>
<reference evidence="2 3" key="1">
    <citation type="submission" date="2023-02" db="EMBL/GenBank/DDBJ databases">
        <title>LHISI_Scaffold_Assembly.</title>
        <authorList>
            <person name="Stuart O.P."/>
            <person name="Cleave R."/>
            <person name="Magrath M.J.L."/>
            <person name="Mikheyev A.S."/>
        </authorList>
    </citation>
    <scope>NUCLEOTIDE SEQUENCE [LARGE SCALE GENOMIC DNA]</scope>
    <source>
        <strain evidence="2">Daus_M_001</strain>
        <tissue evidence="2">Leg muscle</tissue>
    </source>
</reference>
<evidence type="ECO:0000313" key="3">
    <source>
        <dbReference type="Proteomes" id="UP001159363"/>
    </source>
</evidence>
<keyword evidence="3" id="KW-1185">Reference proteome</keyword>
<protein>
    <submittedName>
        <fullName evidence="2">Uncharacterized protein</fullName>
    </submittedName>
</protein>
<comment type="caution">
    <text evidence="2">The sequence shown here is derived from an EMBL/GenBank/DDBJ whole genome shotgun (WGS) entry which is preliminary data.</text>
</comment>
<feature type="compositionally biased region" description="Basic and acidic residues" evidence="1">
    <location>
        <begin position="11"/>
        <end position="21"/>
    </location>
</feature>
<dbReference type="Proteomes" id="UP001159363">
    <property type="component" value="Chromosome 14"/>
</dbReference>
<organism evidence="2 3">
    <name type="scientific">Dryococelus australis</name>
    <dbReference type="NCBI Taxonomy" id="614101"/>
    <lineage>
        <taxon>Eukaryota</taxon>
        <taxon>Metazoa</taxon>
        <taxon>Ecdysozoa</taxon>
        <taxon>Arthropoda</taxon>
        <taxon>Hexapoda</taxon>
        <taxon>Insecta</taxon>
        <taxon>Pterygota</taxon>
        <taxon>Neoptera</taxon>
        <taxon>Polyneoptera</taxon>
        <taxon>Phasmatodea</taxon>
        <taxon>Verophasmatodea</taxon>
        <taxon>Anareolatae</taxon>
        <taxon>Phasmatidae</taxon>
        <taxon>Eurycanthinae</taxon>
        <taxon>Dryococelus</taxon>
    </lineage>
</organism>
<evidence type="ECO:0000256" key="1">
    <source>
        <dbReference type="SAM" id="MobiDB-lite"/>
    </source>
</evidence>
<feature type="region of interest" description="Disordered" evidence="1">
    <location>
        <begin position="1"/>
        <end position="107"/>
    </location>
</feature>